<evidence type="ECO:0000256" key="2">
    <source>
        <dbReference type="ARBA" id="ARBA00022898"/>
    </source>
</evidence>
<proteinExistence type="inferred from homology"/>
<dbReference type="InterPro" id="IPR015421">
    <property type="entry name" value="PyrdxlP-dep_Trfase_major"/>
</dbReference>
<protein>
    <submittedName>
        <fullName evidence="7">GntR family transcriptional regulator</fullName>
    </submittedName>
</protein>
<name>A0A4R1MIT1_9FIRM</name>
<dbReference type="PROSITE" id="PS50949">
    <property type="entry name" value="HTH_GNTR"/>
    <property type="match status" value="1"/>
</dbReference>
<evidence type="ECO:0000256" key="3">
    <source>
        <dbReference type="ARBA" id="ARBA00023015"/>
    </source>
</evidence>
<dbReference type="EMBL" id="SMGQ01000013">
    <property type="protein sequence ID" value="TCK92576.1"/>
    <property type="molecule type" value="Genomic_DNA"/>
</dbReference>
<dbReference type="GO" id="GO:0030170">
    <property type="term" value="F:pyridoxal phosphate binding"/>
    <property type="evidence" value="ECO:0007669"/>
    <property type="project" value="InterPro"/>
</dbReference>
<dbReference type="InterPro" id="IPR036388">
    <property type="entry name" value="WH-like_DNA-bd_sf"/>
</dbReference>
<dbReference type="InterPro" id="IPR051446">
    <property type="entry name" value="HTH_trans_reg/aminotransferase"/>
</dbReference>
<dbReference type="PANTHER" id="PTHR46577:SF1">
    <property type="entry name" value="HTH-TYPE TRANSCRIPTIONAL REGULATORY PROTEIN GABR"/>
    <property type="match status" value="1"/>
</dbReference>
<evidence type="ECO:0000259" key="6">
    <source>
        <dbReference type="PROSITE" id="PS50949"/>
    </source>
</evidence>
<dbReference type="AlphaFoldDB" id="A0A4R1MIT1"/>
<dbReference type="CDD" id="cd07377">
    <property type="entry name" value="WHTH_GntR"/>
    <property type="match status" value="1"/>
</dbReference>
<evidence type="ECO:0000256" key="1">
    <source>
        <dbReference type="ARBA" id="ARBA00005384"/>
    </source>
</evidence>
<dbReference type="SUPFAM" id="SSF53383">
    <property type="entry name" value="PLP-dependent transferases"/>
    <property type="match status" value="1"/>
</dbReference>
<dbReference type="Pfam" id="PF00155">
    <property type="entry name" value="Aminotran_1_2"/>
    <property type="match status" value="1"/>
</dbReference>
<dbReference type="PRINTS" id="PR00035">
    <property type="entry name" value="HTHGNTR"/>
</dbReference>
<dbReference type="CDD" id="cd00609">
    <property type="entry name" value="AAT_like"/>
    <property type="match status" value="1"/>
</dbReference>
<gene>
    <name evidence="7" type="ORF">EDC19_1725</name>
</gene>
<comment type="similarity">
    <text evidence="1">In the C-terminal section; belongs to the class-I pyridoxal-phosphate-dependent aminotransferase family.</text>
</comment>
<dbReference type="Gene3D" id="1.10.10.10">
    <property type="entry name" value="Winged helix-like DNA-binding domain superfamily/Winged helix DNA-binding domain"/>
    <property type="match status" value="1"/>
</dbReference>
<keyword evidence="8" id="KW-1185">Reference proteome</keyword>
<dbReference type="Proteomes" id="UP000294545">
    <property type="component" value="Unassembled WGS sequence"/>
</dbReference>
<dbReference type="SMART" id="SM00345">
    <property type="entry name" value="HTH_GNTR"/>
    <property type="match status" value="1"/>
</dbReference>
<dbReference type="InterPro" id="IPR004839">
    <property type="entry name" value="Aminotransferase_I/II_large"/>
</dbReference>
<reference evidence="7 8" key="1">
    <citation type="submission" date="2019-03" db="EMBL/GenBank/DDBJ databases">
        <title>Genomic Encyclopedia of Type Strains, Phase IV (KMG-IV): sequencing the most valuable type-strain genomes for metagenomic binning, comparative biology and taxonomic classification.</title>
        <authorList>
            <person name="Goeker M."/>
        </authorList>
    </citation>
    <scope>NUCLEOTIDE SEQUENCE [LARGE SCALE GENOMIC DNA]</scope>
    <source>
        <strain evidence="7 8">DSM 24176</strain>
    </source>
</reference>
<dbReference type="SUPFAM" id="SSF46785">
    <property type="entry name" value="Winged helix' DNA-binding domain"/>
    <property type="match status" value="1"/>
</dbReference>
<dbReference type="OrthoDB" id="9808770at2"/>
<evidence type="ECO:0000313" key="7">
    <source>
        <dbReference type="EMBL" id="TCK92576.1"/>
    </source>
</evidence>
<keyword evidence="2" id="KW-0663">Pyridoxal phosphate</keyword>
<comment type="caution">
    <text evidence="7">The sequence shown here is derived from an EMBL/GenBank/DDBJ whole genome shotgun (WGS) entry which is preliminary data.</text>
</comment>
<dbReference type="RefSeq" id="WP_132282445.1">
    <property type="nucleotide sequence ID" value="NZ_SMGQ01000013.1"/>
</dbReference>
<sequence length="475" mass="54176">MLWISLDRTLNTPLKRQVYEQIRKLILQGELKAGKRLPATRQLASQLGVSRNVIIEAYDQLFAEGFLDGQQGSGTFVAQGAFLAHSVKEENQLLFDLQKEEEEEKDVIDFRSGIPALDLFPRKDWGRLTKAVCMEAPTSVFGYDHPEGRFELRQVLAGYLRRTRGVVFHPNQLVITSGATQALSLIAQLLLSPQDEVIIEDPITHEIQTIFTSTGAVLHPIPVDEQGLRTELIPPNKKPSFVFVTPSHQFPLGSILPIQRRIQLIQFARAANCYIVEDDYDSEFRYDGEPIRSLQGLDPDKVIYIGTFSKILSPALRLGYVILPSSLTEKCKHVKWFHDLHTPSLNQMVLGRFIETGSLEHHINKMRKVYKKRRQLLRNCLMNEFGQWVKITGDSTGLHLIAEFANVEFTPRLIEQINQHKVKVYPVELHTIEKKKHLNKIILGYGNLKEDEIIEGIYRLQCALKGCAINVKIQR</sequence>
<dbReference type="InterPro" id="IPR036390">
    <property type="entry name" value="WH_DNA-bd_sf"/>
</dbReference>
<dbReference type="PANTHER" id="PTHR46577">
    <property type="entry name" value="HTH-TYPE TRANSCRIPTIONAL REGULATORY PROTEIN GABR"/>
    <property type="match status" value="1"/>
</dbReference>
<organism evidence="7 8">
    <name type="scientific">Natranaerovirga hydrolytica</name>
    <dbReference type="NCBI Taxonomy" id="680378"/>
    <lineage>
        <taxon>Bacteria</taxon>
        <taxon>Bacillati</taxon>
        <taxon>Bacillota</taxon>
        <taxon>Clostridia</taxon>
        <taxon>Lachnospirales</taxon>
        <taxon>Natranaerovirgaceae</taxon>
        <taxon>Natranaerovirga</taxon>
    </lineage>
</organism>
<evidence type="ECO:0000256" key="5">
    <source>
        <dbReference type="ARBA" id="ARBA00023163"/>
    </source>
</evidence>
<keyword evidence="5" id="KW-0804">Transcription</keyword>
<dbReference type="InterPro" id="IPR000524">
    <property type="entry name" value="Tscrpt_reg_HTH_GntR"/>
</dbReference>
<evidence type="ECO:0000256" key="4">
    <source>
        <dbReference type="ARBA" id="ARBA00023125"/>
    </source>
</evidence>
<keyword evidence="3" id="KW-0805">Transcription regulation</keyword>
<evidence type="ECO:0000313" key="8">
    <source>
        <dbReference type="Proteomes" id="UP000294545"/>
    </source>
</evidence>
<dbReference type="InterPro" id="IPR015424">
    <property type="entry name" value="PyrdxlP-dep_Trfase"/>
</dbReference>
<accession>A0A4R1MIT1</accession>
<feature type="domain" description="HTH gntR-type" evidence="6">
    <location>
        <begin position="12"/>
        <end position="80"/>
    </location>
</feature>
<dbReference type="GO" id="GO:0003700">
    <property type="term" value="F:DNA-binding transcription factor activity"/>
    <property type="evidence" value="ECO:0007669"/>
    <property type="project" value="InterPro"/>
</dbReference>
<dbReference type="Gene3D" id="3.40.640.10">
    <property type="entry name" value="Type I PLP-dependent aspartate aminotransferase-like (Major domain)"/>
    <property type="match status" value="1"/>
</dbReference>
<dbReference type="Pfam" id="PF00392">
    <property type="entry name" value="GntR"/>
    <property type="match status" value="1"/>
</dbReference>
<dbReference type="GO" id="GO:0003677">
    <property type="term" value="F:DNA binding"/>
    <property type="evidence" value="ECO:0007669"/>
    <property type="project" value="UniProtKB-KW"/>
</dbReference>
<keyword evidence="4" id="KW-0238">DNA-binding</keyword>